<dbReference type="Pfam" id="PF22725">
    <property type="entry name" value="GFO_IDH_MocA_C3"/>
    <property type="match status" value="1"/>
</dbReference>
<dbReference type="SUPFAM" id="SSF55347">
    <property type="entry name" value="Glyceraldehyde-3-phosphate dehydrogenase-like, C-terminal domain"/>
    <property type="match status" value="1"/>
</dbReference>
<proteinExistence type="inferred from homology"/>
<dbReference type="OrthoDB" id="9774191at2"/>
<dbReference type="InterPro" id="IPR050984">
    <property type="entry name" value="Gfo/Idh/MocA_domain"/>
</dbReference>
<dbReference type="InterPro" id="IPR055170">
    <property type="entry name" value="GFO_IDH_MocA-like_dom"/>
</dbReference>
<evidence type="ECO:0000256" key="1">
    <source>
        <dbReference type="ARBA" id="ARBA00010928"/>
    </source>
</evidence>
<organism evidence="5">
    <name type="scientific">Microvirga ossetica</name>
    <dbReference type="NCBI Taxonomy" id="1882682"/>
    <lineage>
        <taxon>Bacteria</taxon>
        <taxon>Pseudomonadati</taxon>
        <taxon>Pseudomonadota</taxon>
        <taxon>Alphaproteobacteria</taxon>
        <taxon>Hyphomicrobiales</taxon>
        <taxon>Methylobacteriaceae</taxon>
        <taxon>Microvirga</taxon>
    </lineage>
</organism>
<dbReference type="InterPro" id="IPR036291">
    <property type="entry name" value="NAD(P)-bd_dom_sf"/>
</dbReference>
<dbReference type="Gene3D" id="3.30.360.10">
    <property type="entry name" value="Dihydrodipicolinate Reductase, domain 2"/>
    <property type="match status" value="1"/>
</dbReference>
<dbReference type="InterPro" id="IPR000683">
    <property type="entry name" value="Gfo/Idh/MocA-like_OxRdtase_N"/>
</dbReference>
<dbReference type="AlphaFoldDB" id="A0A1B2ECP3"/>
<evidence type="ECO:0000256" key="2">
    <source>
        <dbReference type="ARBA" id="ARBA00023002"/>
    </source>
</evidence>
<dbReference type="Pfam" id="PF01408">
    <property type="entry name" value="GFO_IDH_MocA"/>
    <property type="match status" value="1"/>
</dbReference>
<dbReference type="GO" id="GO:0000166">
    <property type="term" value="F:nucleotide binding"/>
    <property type="evidence" value="ECO:0007669"/>
    <property type="project" value="InterPro"/>
</dbReference>
<dbReference type="EMBL" id="CP016616">
    <property type="protein sequence ID" value="ANY77728.1"/>
    <property type="molecule type" value="Genomic_DNA"/>
</dbReference>
<keyword evidence="2" id="KW-0560">Oxidoreductase</keyword>
<feature type="domain" description="GFO/IDH/MocA-like oxidoreductase" evidence="4">
    <location>
        <begin position="131"/>
        <end position="247"/>
    </location>
</feature>
<feature type="domain" description="Gfo/Idh/MocA-like oxidoreductase N-terminal" evidence="3">
    <location>
        <begin position="5"/>
        <end position="112"/>
    </location>
</feature>
<evidence type="ECO:0000259" key="4">
    <source>
        <dbReference type="Pfam" id="PF22725"/>
    </source>
</evidence>
<gene>
    <name evidence="5" type="ORF">BB934_05335</name>
</gene>
<sequence>MQPVRWGILSTAKIGRTKVVPGLMKSPLCDVVAVASRDEGTARAMAAEFGIPKAYGSYEALFADPEIEAIYNPLPNHLHVPMTLAAAAAGKHVLCEKPIAITAGEAEQLRQASSQVLIAEAFMVRHHPQWHRAREIIQSGEIGELRAIQILFAYFNSDPANIRNKADIGGGGLLDIGCYAIVAGRYFFDAEPVRAVTLMDRDPAFGVDRTTSALMDFGGGRQLTFTVSTQSVPYQRVQILGTKGRIEIEIPFNAPPDVPTRIFVDEGTAHANRSARAIEFPAVDQYQLQGEAFSRAVREGSNLAYDLEDAIMNMRILDALRRSEDSGAWETIVL</sequence>
<dbReference type="PANTHER" id="PTHR22604">
    <property type="entry name" value="OXIDOREDUCTASES"/>
    <property type="match status" value="1"/>
</dbReference>
<dbReference type="RefSeq" id="WP_099508716.1">
    <property type="nucleotide sequence ID" value="NZ_CP016616.1"/>
</dbReference>
<protein>
    <submittedName>
        <fullName evidence="5">NAD-binding protein</fullName>
    </submittedName>
</protein>
<comment type="similarity">
    <text evidence="1">Belongs to the Gfo/Idh/MocA family.</text>
</comment>
<evidence type="ECO:0000259" key="3">
    <source>
        <dbReference type="Pfam" id="PF01408"/>
    </source>
</evidence>
<reference evidence="5" key="1">
    <citation type="submission" date="2016-07" db="EMBL/GenBank/DDBJ databases">
        <title>Microvirga ossetica sp. nov. a new species of rhizobia isolated from root nodules of the legume species Vicia alpestris Steven originated from North Ossetia region in the Caucasus.</title>
        <authorList>
            <person name="Safronova V.I."/>
            <person name="Kuznetsova I.G."/>
            <person name="Sazanova A.L."/>
            <person name="Belimov A."/>
            <person name="Andronov E."/>
            <person name="Osledkin Y.S."/>
            <person name="Onishchuk O.P."/>
            <person name="Kurchak O.N."/>
            <person name="Shaposhnikov A.I."/>
            <person name="Willems A."/>
            <person name="Tikhonovich I.A."/>
        </authorList>
    </citation>
    <scope>NUCLEOTIDE SEQUENCE [LARGE SCALE GENOMIC DNA]</scope>
    <source>
        <strain evidence="5">V5/3M</strain>
    </source>
</reference>
<evidence type="ECO:0000313" key="5">
    <source>
        <dbReference type="EMBL" id="ANY77728.1"/>
    </source>
</evidence>
<dbReference type="KEGG" id="moc:BB934_05335"/>
<dbReference type="GO" id="GO:0016491">
    <property type="term" value="F:oxidoreductase activity"/>
    <property type="evidence" value="ECO:0007669"/>
    <property type="project" value="UniProtKB-KW"/>
</dbReference>
<dbReference type="PANTHER" id="PTHR22604:SF105">
    <property type="entry name" value="TRANS-1,2-DIHYDROBENZENE-1,2-DIOL DEHYDROGENASE"/>
    <property type="match status" value="1"/>
</dbReference>
<accession>A0A1B2ECP3</accession>
<name>A0A1B2ECP3_9HYPH</name>
<dbReference type="Gene3D" id="3.40.50.720">
    <property type="entry name" value="NAD(P)-binding Rossmann-like Domain"/>
    <property type="match status" value="1"/>
</dbReference>
<dbReference type="SUPFAM" id="SSF51735">
    <property type="entry name" value="NAD(P)-binding Rossmann-fold domains"/>
    <property type="match status" value="1"/>
</dbReference>